<organism evidence="2 3">
    <name type="scientific">Roseofilum acuticapitatum BLCC-M154</name>
    <dbReference type="NCBI Taxonomy" id="3022444"/>
    <lineage>
        <taxon>Bacteria</taxon>
        <taxon>Bacillati</taxon>
        <taxon>Cyanobacteriota</taxon>
        <taxon>Cyanophyceae</taxon>
        <taxon>Desertifilales</taxon>
        <taxon>Desertifilaceae</taxon>
        <taxon>Roseofilum</taxon>
        <taxon>Roseofilum acuticapitatum</taxon>
    </lineage>
</organism>
<sequence>MKIVSIKIKNYRVFEDLEIKNIPGFCVIIGANGTGKSTLFDLFGFLRDSLKNNIRQALQIRGGFNEVVTRSKENEDIHIELKFRMDILGTERLVTYVLIIGKIKGRPVIKREILRYKRGEYGSPYHFLDFQKGKGYAITNEENFSHADKDLEREEQQLESSDILAIKGLGQFQRFKAASAFRSLIENWHVSDFHITDARGSKDALYAEHLSPTGDNMAIVAQYIYQEHPQVFEKILQRMQQRIPGVSKVEAKNTEDGRLILKFQDEAFKDPFIDRYVSDGTMKMFAYLLLLFDPKPHPLLCVEEPENQLYPTLLQELAEEFASYADSGGQVFVSTHSPDFLNAVPLESIFWLIKKHGITQIYRASDHEILQNLVNAGDLPGYLWSQGWFEGVTP</sequence>
<dbReference type="SUPFAM" id="SSF52540">
    <property type="entry name" value="P-loop containing nucleoside triphosphate hydrolases"/>
    <property type="match status" value="1"/>
</dbReference>
<proteinExistence type="predicted"/>
<dbReference type="PIRSF" id="PIRSF029347">
    <property type="entry name" value="RecF"/>
    <property type="match status" value="1"/>
</dbReference>
<dbReference type="InterPro" id="IPR014555">
    <property type="entry name" value="RecF-like"/>
</dbReference>
<dbReference type="InterPro" id="IPR027417">
    <property type="entry name" value="P-loop_NTPase"/>
</dbReference>
<reference evidence="2 3" key="1">
    <citation type="submission" date="2023-01" db="EMBL/GenBank/DDBJ databases">
        <title>Novel diversity within Roseofilum (Cyanobacteria; Desertifilaceae) from marine benthic mats with descriptions of four novel species.</title>
        <authorList>
            <person name="Wang Y."/>
            <person name="Berthold D.E."/>
            <person name="Hu J."/>
            <person name="Lefler F.W."/>
            <person name="Laughinghouse H.D. IV."/>
        </authorList>
    </citation>
    <scope>NUCLEOTIDE SEQUENCE [LARGE SCALE GENOMIC DNA]</scope>
    <source>
        <strain evidence="2 3">BLCC-M154</strain>
    </source>
</reference>
<accession>A0ABT7AWL2</accession>
<dbReference type="InterPro" id="IPR003959">
    <property type="entry name" value="ATPase_AAA_core"/>
</dbReference>
<gene>
    <name evidence="2" type="ORF">PMG71_17880</name>
</gene>
<dbReference type="Proteomes" id="UP001235303">
    <property type="component" value="Unassembled WGS sequence"/>
</dbReference>
<dbReference type="PANTHER" id="PTHR40396">
    <property type="entry name" value="ATPASE-LIKE PROTEIN"/>
    <property type="match status" value="1"/>
</dbReference>
<evidence type="ECO:0000313" key="3">
    <source>
        <dbReference type="Proteomes" id="UP001235303"/>
    </source>
</evidence>
<evidence type="ECO:0000313" key="2">
    <source>
        <dbReference type="EMBL" id="MDJ1171302.1"/>
    </source>
</evidence>
<keyword evidence="3" id="KW-1185">Reference proteome</keyword>
<comment type="caution">
    <text evidence="2">The sequence shown here is derived from an EMBL/GenBank/DDBJ whole genome shotgun (WGS) entry which is preliminary data.</text>
</comment>
<protein>
    <submittedName>
        <fullName evidence="2">AAA family ATPase</fullName>
    </submittedName>
</protein>
<dbReference type="Pfam" id="PF13304">
    <property type="entry name" value="AAA_21"/>
    <property type="match status" value="1"/>
</dbReference>
<name>A0ABT7AWL2_9CYAN</name>
<feature type="domain" description="ATPase AAA-type core" evidence="1">
    <location>
        <begin position="27"/>
        <end position="341"/>
    </location>
</feature>
<dbReference type="PANTHER" id="PTHR40396:SF1">
    <property type="entry name" value="ATPASE AAA-TYPE CORE DOMAIN-CONTAINING PROTEIN"/>
    <property type="match status" value="1"/>
</dbReference>
<dbReference type="EMBL" id="JAQOSP010000109">
    <property type="protein sequence ID" value="MDJ1171302.1"/>
    <property type="molecule type" value="Genomic_DNA"/>
</dbReference>
<dbReference type="RefSeq" id="WP_283755056.1">
    <property type="nucleotide sequence ID" value="NZ_JAQOSP010000109.1"/>
</dbReference>
<dbReference type="Gene3D" id="3.40.50.300">
    <property type="entry name" value="P-loop containing nucleotide triphosphate hydrolases"/>
    <property type="match status" value="1"/>
</dbReference>
<evidence type="ECO:0000259" key="1">
    <source>
        <dbReference type="Pfam" id="PF13304"/>
    </source>
</evidence>